<dbReference type="AlphaFoldDB" id="R7YXF9"/>
<proteinExistence type="predicted"/>
<dbReference type="OMA" id="WDIEERR"/>
<gene>
    <name evidence="1" type="ORF">W97_05783</name>
</gene>
<dbReference type="GO" id="GO:0005739">
    <property type="term" value="C:mitochondrion"/>
    <property type="evidence" value="ECO:0007669"/>
    <property type="project" value="TreeGrafter"/>
</dbReference>
<dbReference type="HOGENOM" id="CLU_028690_1_0_1"/>
<evidence type="ECO:0000313" key="1">
    <source>
        <dbReference type="EMBL" id="EON66538.1"/>
    </source>
</evidence>
<dbReference type="EMBL" id="JH767581">
    <property type="protein sequence ID" value="EON66538.1"/>
    <property type="molecule type" value="Genomic_DNA"/>
</dbReference>
<accession>R7YXF9</accession>
<dbReference type="eggNOG" id="ENOG502S5QU">
    <property type="taxonomic scope" value="Eukaryota"/>
</dbReference>
<protein>
    <recommendedName>
        <fullName evidence="3">Mesaconyl-C4 CoA hydratase</fullName>
    </recommendedName>
</protein>
<evidence type="ECO:0008006" key="3">
    <source>
        <dbReference type="Google" id="ProtNLM"/>
    </source>
</evidence>
<name>R7YXF9_CONA1</name>
<dbReference type="OrthoDB" id="3257538at2759"/>
<organism evidence="1 2">
    <name type="scientific">Coniosporium apollinis (strain CBS 100218)</name>
    <name type="common">Rock-inhabiting black yeast</name>
    <dbReference type="NCBI Taxonomy" id="1168221"/>
    <lineage>
        <taxon>Eukaryota</taxon>
        <taxon>Fungi</taxon>
        <taxon>Dikarya</taxon>
        <taxon>Ascomycota</taxon>
        <taxon>Pezizomycotina</taxon>
        <taxon>Dothideomycetes</taxon>
        <taxon>Dothideomycetes incertae sedis</taxon>
        <taxon>Coniosporium</taxon>
    </lineage>
</organism>
<dbReference type="GeneID" id="19903094"/>
<evidence type="ECO:0000313" key="2">
    <source>
        <dbReference type="Proteomes" id="UP000016924"/>
    </source>
</evidence>
<dbReference type="GO" id="GO:0019171">
    <property type="term" value="F:(3R)-hydroxyacyl-[acyl-carrier-protein] dehydratase activity"/>
    <property type="evidence" value="ECO:0007669"/>
    <property type="project" value="TreeGrafter"/>
</dbReference>
<keyword evidence="2" id="KW-1185">Reference proteome</keyword>
<dbReference type="Gene3D" id="3.10.129.10">
    <property type="entry name" value="Hotdog Thioesterase"/>
    <property type="match status" value="1"/>
</dbReference>
<dbReference type="Proteomes" id="UP000016924">
    <property type="component" value="Unassembled WGS sequence"/>
</dbReference>
<reference evidence="2" key="1">
    <citation type="submission" date="2012-06" db="EMBL/GenBank/DDBJ databases">
        <title>The genome sequence of Coniosporium apollinis CBS 100218.</title>
        <authorList>
            <consortium name="The Broad Institute Genome Sequencing Platform"/>
            <person name="Cuomo C."/>
            <person name="Gorbushina A."/>
            <person name="Noack S."/>
            <person name="Walker B."/>
            <person name="Young S.K."/>
            <person name="Zeng Q."/>
            <person name="Gargeya S."/>
            <person name="Fitzgerald M."/>
            <person name="Haas B."/>
            <person name="Abouelleil A."/>
            <person name="Alvarado L."/>
            <person name="Arachchi H.M."/>
            <person name="Berlin A.M."/>
            <person name="Chapman S.B."/>
            <person name="Goldberg J."/>
            <person name="Griggs A."/>
            <person name="Gujja S."/>
            <person name="Hansen M."/>
            <person name="Howarth C."/>
            <person name="Imamovic A."/>
            <person name="Larimer J."/>
            <person name="McCowan C."/>
            <person name="Montmayeur A."/>
            <person name="Murphy C."/>
            <person name="Neiman D."/>
            <person name="Pearson M."/>
            <person name="Priest M."/>
            <person name="Roberts A."/>
            <person name="Saif S."/>
            <person name="Shea T."/>
            <person name="Sisk P."/>
            <person name="Sykes S."/>
            <person name="Wortman J."/>
            <person name="Nusbaum C."/>
            <person name="Birren B."/>
        </authorList>
    </citation>
    <scope>NUCLEOTIDE SEQUENCE [LARGE SCALE GENOMIC DNA]</scope>
    <source>
        <strain evidence="2">CBS 100218</strain>
    </source>
</reference>
<dbReference type="SUPFAM" id="SSF54637">
    <property type="entry name" value="Thioesterase/thiol ester dehydrase-isomerase"/>
    <property type="match status" value="1"/>
</dbReference>
<dbReference type="STRING" id="1168221.R7YXF9"/>
<sequence length="381" mass="43042">MSSRTLSTRLMRRLASPSILLPSSPARTVTTPLQQRRHNSHSHLYSELPQRHIPLIYDDLAPLNAHRLSVSLRSFLPAGWVDESKTLPDKSPEKDLPPPYHLVYFNPTISSEELLPDGTDPLQSPGPPFVRRMWAGGYLRFNLNPEVDGLKLDGERYVCMEGIRNVQIKGKEGDEKVFVGIERRMAPVSQSDNEDSIRERLWRDQEEDFGEAALIERRNIVFMRERTPEQLKAAAAASRAGEKMLKPQHPPSFTHTLHPTPSLLFRYSALTFNAHSIHLDPHYCRTIEGHRNLLVHGPLSFTLLVTMLQQHLQSQSQNREDGGSGLRIHSVDYRNLAPLYAEEPLKLCGREVEPGKYEIWAETPEGGVAVRGIAKTDVPAA</sequence>
<dbReference type="PANTHER" id="PTHR28152">
    <property type="entry name" value="HYDROXYACYL-THIOESTER DEHYDRATASE TYPE 2, MITOCHONDRIAL"/>
    <property type="match status" value="1"/>
</dbReference>
<dbReference type="PANTHER" id="PTHR28152:SF1">
    <property type="entry name" value="HYDROXYACYL-THIOESTER DEHYDRATASE TYPE 2, MITOCHONDRIAL"/>
    <property type="match status" value="1"/>
</dbReference>
<dbReference type="InterPro" id="IPR029069">
    <property type="entry name" value="HotDog_dom_sf"/>
</dbReference>
<dbReference type="InterPro" id="IPR052741">
    <property type="entry name" value="Mitochondrial_HTD2"/>
</dbReference>
<dbReference type="RefSeq" id="XP_007781855.1">
    <property type="nucleotide sequence ID" value="XM_007783665.1"/>
</dbReference>